<dbReference type="RefSeq" id="WP_133586540.1">
    <property type="nucleotide sequence ID" value="NZ_SNYV01000019.1"/>
</dbReference>
<gene>
    <name evidence="2" type="ORF">CLV99_4406</name>
</gene>
<keyword evidence="3" id="KW-1185">Reference proteome</keyword>
<keyword evidence="1" id="KW-0812">Transmembrane</keyword>
<keyword evidence="1" id="KW-0472">Membrane</keyword>
<dbReference type="OrthoDB" id="5491447at2"/>
<evidence type="ECO:0008006" key="4">
    <source>
        <dbReference type="Google" id="ProtNLM"/>
    </source>
</evidence>
<evidence type="ECO:0000256" key="1">
    <source>
        <dbReference type="SAM" id="Phobius"/>
    </source>
</evidence>
<feature type="transmembrane region" description="Helical" evidence="1">
    <location>
        <begin position="98"/>
        <end position="118"/>
    </location>
</feature>
<keyword evidence="1" id="KW-1133">Transmembrane helix</keyword>
<sequence length="245" mass="28397">MFSALQVVAVDTLAVAGSEPTYTYWKPGYYDSIPKSKMIIADTLPSYDAMLSRYQSKEFEYIESISDKLSFFDKLLDRIGTFFSSLFPAPNTNFNENIFNILAVVGGIIFVFLAYKFFISRKRVYIHHEQEEEELQQIDFVEKNLLRVDVGAYLSEALQQKNYALAIRYLHLMNIQLLGRKGIVQWNQSKTNSELMEEVDNVALKNEFLACAALFDYVWFGGFGITATSFAKYEEQFVQFQRRWS</sequence>
<dbReference type="Proteomes" id="UP000295292">
    <property type="component" value="Unassembled WGS sequence"/>
</dbReference>
<dbReference type="EMBL" id="SNYV01000019">
    <property type="protein sequence ID" value="TDQ73354.1"/>
    <property type="molecule type" value="Genomic_DNA"/>
</dbReference>
<protein>
    <recommendedName>
        <fullName evidence="4">DUF4129 domain-containing protein</fullName>
    </recommendedName>
</protein>
<comment type="caution">
    <text evidence="2">The sequence shown here is derived from an EMBL/GenBank/DDBJ whole genome shotgun (WGS) entry which is preliminary data.</text>
</comment>
<organism evidence="2 3">
    <name type="scientific">Sphingobacterium yanglingense</name>
    <dbReference type="NCBI Taxonomy" id="1437280"/>
    <lineage>
        <taxon>Bacteria</taxon>
        <taxon>Pseudomonadati</taxon>
        <taxon>Bacteroidota</taxon>
        <taxon>Sphingobacteriia</taxon>
        <taxon>Sphingobacteriales</taxon>
        <taxon>Sphingobacteriaceae</taxon>
        <taxon>Sphingobacterium</taxon>
    </lineage>
</organism>
<name>A0A4R6W464_9SPHI</name>
<reference evidence="2 3" key="1">
    <citation type="submission" date="2019-03" db="EMBL/GenBank/DDBJ databases">
        <title>Genomic Encyclopedia of Archaeal and Bacterial Type Strains, Phase II (KMG-II): from individual species to whole genera.</title>
        <authorList>
            <person name="Goeker M."/>
        </authorList>
    </citation>
    <scope>NUCLEOTIDE SEQUENCE [LARGE SCALE GENOMIC DNA]</scope>
    <source>
        <strain evidence="2 3">DSM 28353</strain>
    </source>
</reference>
<evidence type="ECO:0000313" key="2">
    <source>
        <dbReference type="EMBL" id="TDQ73354.1"/>
    </source>
</evidence>
<proteinExistence type="predicted"/>
<accession>A0A4R6W464</accession>
<evidence type="ECO:0000313" key="3">
    <source>
        <dbReference type="Proteomes" id="UP000295292"/>
    </source>
</evidence>
<dbReference type="AlphaFoldDB" id="A0A4R6W464"/>